<keyword evidence="2" id="KW-1185">Reference proteome</keyword>
<dbReference type="Gramene" id="PRQ56333">
    <property type="protein sequence ID" value="PRQ56333"/>
    <property type="gene ID" value="RchiOBHm_Chr1g0334631"/>
</dbReference>
<dbReference type="Proteomes" id="UP000238479">
    <property type="component" value="Chromosome 1"/>
</dbReference>
<sequence>MMIRAICAAGKADVAMEFYKEILDTDRRLRLDRGFASGSLYRTSVNLIMMQPNSSFWRRS</sequence>
<proteinExistence type="predicted"/>
<dbReference type="AlphaFoldDB" id="A0A2P6SCC2"/>
<organism evidence="1 2">
    <name type="scientific">Rosa chinensis</name>
    <name type="common">China rose</name>
    <dbReference type="NCBI Taxonomy" id="74649"/>
    <lineage>
        <taxon>Eukaryota</taxon>
        <taxon>Viridiplantae</taxon>
        <taxon>Streptophyta</taxon>
        <taxon>Embryophyta</taxon>
        <taxon>Tracheophyta</taxon>
        <taxon>Spermatophyta</taxon>
        <taxon>Magnoliopsida</taxon>
        <taxon>eudicotyledons</taxon>
        <taxon>Gunneridae</taxon>
        <taxon>Pentapetalae</taxon>
        <taxon>rosids</taxon>
        <taxon>fabids</taxon>
        <taxon>Rosales</taxon>
        <taxon>Rosaceae</taxon>
        <taxon>Rosoideae</taxon>
        <taxon>Rosoideae incertae sedis</taxon>
        <taxon>Rosa</taxon>
    </lineage>
</organism>
<evidence type="ECO:0000313" key="2">
    <source>
        <dbReference type="Proteomes" id="UP000238479"/>
    </source>
</evidence>
<protein>
    <submittedName>
        <fullName evidence="1">Uncharacterized protein</fullName>
    </submittedName>
</protein>
<name>A0A2P6SCC2_ROSCH</name>
<accession>A0A2P6SCC2</accession>
<evidence type="ECO:0000313" key="1">
    <source>
        <dbReference type="EMBL" id="PRQ56333.1"/>
    </source>
</evidence>
<gene>
    <name evidence="1" type="ORF">RchiOBHm_Chr1g0334631</name>
</gene>
<reference evidence="1 2" key="1">
    <citation type="journal article" date="2018" name="Nat. Genet.">
        <title>The Rosa genome provides new insights in the design of modern roses.</title>
        <authorList>
            <person name="Bendahmane M."/>
        </authorList>
    </citation>
    <scope>NUCLEOTIDE SEQUENCE [LARGE SCALE GENOMIC DNA]</scope>
    <source>
        <strain evidence="2">cv. Old Blush</strain>
    </source>
</reference>
<comment type="caution">
    <text evidence="1">The sequence shown here is derived from an EMBL/GenBank/DDBJ whole genome shotgun (WGS) entry which is preliminary data.</text>
</comment>
<dbReference type="EMBL" id="PDCK01000039">
    <property type="protein sequence ID" value="PRQ56333.1"/>
    <property type="molecule type" value="Genomic_DNA"/>
</dbReference>